<dbReference type="AlphaFoldDB" id="A0A6L9MI40"/>
<protein>
    <recommendedName>
        <fullName evidence="3">RidA family protein</fullName>
    </recommendedName>
</protein>
<dbReference type="RefSeq" id="WP_163044107.1">
    <property type="nucleotide sequence ID" value="NZ_JAAAMJ010000007.1"/>
</dbReference>
<organism evidence="1 2">
    <name type="scientific">Aurantimonas aggregata</name>
    <dbReference type="NCBI Taxonomy" id="2047720"/>
    <lineage>
        <taxon>Bacteria</taxon>
        <taxon>Pseudomonadati</taxon>
        <taxon>Pseudomonadota</taxon>
        <taxon>Alphaproteobacteria</taxon>
        <taxon>Hyphomicrobiales</taxon>
        <taxon>Aurantimonadaceae</taxon>
        <taxon>Aurantimonas</taxon>
    </lineage>
</organism>
<evidence type="ECO:0000313" key="1">
    <source>
        <dbReference type="EMBL" id="NDV87368.1"/>
    </source>
</evidence>
<accession>A0A6L9MI40</accession>
<proteinExistence type="predicted"/>
<sequence length="251" mass="27393">MSLVEMREGGYAYIPLVMQFSAGVVARPGYKMQRLRFSQPVPVAEGFEKIAAHLAAVDRPLTAFCACELRSPAPFTEETFLAFNRVYAGTLREWGVMEGDANPVARSHVCPAIDPPATPSFHAFSYTVPDDAAAPSFVVAGSCEVAELGESAYADRIVRHGDTSTEGLRDKARFVLAEMERRLSLFDAGWADTTAVQVYTVHDLGAVYADLIGPTGAARNGLTWHYNRPPVIGLDFEMDCRRVEAEFVIPG</sequence>
<evidence type="ECO:0000313" key="2">
    <source>
        <dbReference type="Proteomes" id="UP000476332"/>
    </source>
</evidence>
<gene>
    <name evidence="1" type="ORF">GTW51_11715</name>
</gene>
<keyword evidence="2" id="KW-1185">Reference proteome</keyword>
<dbReference type="EMBL" id="JAAAMJ010000007">
    <property type="protein sequence ID" value="NDV87368.1"/>
    <property type="molecule type" value="Genomic_DNA"/>
</dbReference>
<reference evidence="1 2" key="1">
    <citation type="submission" date="2020-01" db="EMBL/GenBank/DDBJ databases">
        <title>Genomes of bacteria type strains.</title>
        <authorList>
            <person name="Chen J."/>
            <person name="Zhu S."/>
            <person name="Chen J."/>
        </authorList>
    </citation>
    <scope>NUCLEOTIDE SEQUENCE [LARGE SCALE GENOMIC DNA]</scope>
    <source>
        <strain evidence="1 2">KCTC 52919</strain>
    </source>
</reference>
<dbReference type="Proteomes" id="UP000476332">
    <property type="component" value="Unassembled WGS sequence"/>
</dbReference>
<evidence type="ECO:0008006" key="3">
    <source>
        <dbReference type="Google" id="ProtNLM"/>
    </source>
</evidence>
<comment type="caution">
    <text evidence="1">The sequence shown here is derived from an EMBL/GenBank/DDBJ whole genome shotgun (WGS) entry which is preliminary data.</text>
</comment>
<name>A0A6L9MI40_9HYPH</name>